<evidence type="ECO:0000256" key="1">
    <source>
        <dbReference type="ARBA" id="ARBA00022490"/>
    </source>
</evidence>
<dbReference type="SUPFAM" id="SSF57938">
    <property type="entry name" value="DnaJ/Hsp40 cysteine-rich domain"/>
    <property type="match status" value="1"/>
</dbReference>
<evidence type="ECO:0000256" key="2">
    <source>
        <dbReference type="ARBA" id="ARBA00022705"/>
    </source>
</evidence>
<dbReference type="Pfam" id="PF01556">
    <property type="entry name" value="DnaJ_C"/>
    <property type="match status" value="1"/>
</dbReference>
<reference evidence="15 16" key="1">
    <citation type="submission" date="2007-01" db="EMBL/GenBank/DDBJ databases">
        <title>Draft genome sequence of Collinsella aerofaciens (ATCC 25986).</title>
        <authorList>
            <person name="Sudarsanam P."/>
            <person name="Ley R."/>
            <person name="Guruge J."/>
            <person name="Turnbaugh P.J."/>
            <person name="Mahowald M."/>
            <person name="Liep D."/>
            <person name="Gordon J."/>
        </authorList>
    </citation>
    <scope>NUCLEOTIDE SEQUENCE [LARGE SCALE GENOMIC DNA]</scope>
    <source>
        <strain evidence="16">ATCC 25986 / DSM 3979 / JCM 10188 / KCTC 3647 / NCTC 11838 / VPI 1003</strain>
    </source>
</reference>
<dbReference type="InterPro" id="IPR036410">
    <property type="entry name" value="HSP_DnaJ_Cys-rich_dom_sf"/>
</dbReference>
<protein>
    <recommendedName>
        <fullName evidence="10 11">Chaperone protein DnaJ</fullName>
    </recommendedName>
</protein>
<keyword evidence="3 11" id="KW-0479">Metal-binding</keyword>
<keyword evidence="7 11" id="KW-0346">Stress response</keyword>
<evidence type="ECO:0000256" key="4">
    <source>
        <dbReference type="ARBA" id="ARBA00022737"/>
    </source>
</evidence>
<dbReference type="SUPFAM" id="SSF49493">
    <property type="entry name" value="HSP40/DnaJ peptide-binding domain"/>
    <property type="match status" value="2"/>
</dbReference>
<dbReference type="AlphaFoldDB" id="A4EC66"/>
<dbReference type="CDD" id="cd10719">
    <property type="entry name" value="DnaJ_zf"/>
    <property type="match status" value="1"/>
</dbReference>
<evidence type="ECO:0000256" key="7">
    <source>
        <dbReference type="ARBA" id="ARBA00023016"/>
    </source>
</evidence>
<dbReference type="GO" id="GO:0005524">
    <property type="term" value="F:ATP binding"/>
    <property type="evidence" value="ECO:0007669"/>
    <property type="project" value="InterPro"/>
</dbReference>
<organism evidence="15 16">
    <name type="scientific">Collinsella aerofaciens (strain ATCC 25986 / DSM 3979 / JCM 10188 / KCTC 3647 / NCTC 11838 / VPI 1003)</name>
    <dbReference type="NCBI Taxonomy" id="411903"/>
    <lineage>
        <taxon>Bacteria</taxon>
        <taxon>Bacillati</taxon>
        <taxon>Actinomycetota</taxon>
        <taxon>Coriobacteriia</taxon>
        <taxon>Coriobacteriales</taxon>
        <taxon>Coriobacteriaceae</taxon>
        <taxon>Collinsella</taxon>
    </lineage>
</organism>
<comment type="cofactor">
    <cofactor evidence="11">
        <name>Zn(2+)</name>
        <dbReference type="ChEBI" id="CHEBI:29105"/>
    </cofactor>
    <text evidence="11">Binds 2 Zn(2+) ions per monomer.</text>
</comment>
<dbReference type="InterPro" id="IPR036869">
    <property type="entry name" value="J_dom_sf"/>
</dbReference>
<evidence type="ECO:0000313" key="16">
    <source>
        <dbReference type="Proteomes" id="UP000002979"/>
    </source>
</evidence>
<dbReference type="GO" id="GO:0051082">
    <property type="term" value="F:unfolded protein binding"/>
    <property type="evidence" value="ECO:0007669"/>
    <property type="project" value="UniProtKB-UniRule"/>
</dbReference>
<dbReference type="PRINTS" id="PR00625">
    <property type="entry name" value="JDOMAIN"/>
</dbReference>
<dbReference type="FunFam" id="2.10.230.10:FF:000002">
    <property type="entry name" value="Molecular chaperone DnaJ"/>
    <property type="match status" value="1"/>
</dbReference>
<feature type="repeat" description="CXXCXGXG motif" evidence="11">
    <location>
        <begin position="212"/>
        <end position="219"/>
    </location>
</feature>
<comment type="subcellular location">
    <subcellularLocation>
        <location evidence="11">Cytoplasm</location>
    </subcellularLocation>
</comment>
<dbReference type="CDD" id="cd10747">
    <property type="entry name" value="DnaJ_C"/>
    <property type="match status" value="1"/>
</dbReference>
<dbReference type="GO" id="GO:0006260">
    <property type="term" value="P:DNA replication"/>
    <property type="evidence" value="ECO:0007669"/>
    <property type="project" value="UniProtKB-KW"/>
</dbReference>
<dbReference type="InterPro" id="IPR001623">
    <property type="entry name" value="DnaJ_domain"/>
</dbReference>
<evidence type="ECO:0000256" key="6">
    <source>
        <dbReference type="ARBA" id="ARBA00022833"/>
    </source>
</evidence>
<keyword evidence="1 11" id="KW-0963">Cytoplasm</keyword>
<dbReference type="InterPro" id="IPR002939">
    <property type="entry name" value="DnaJ_C"/>
</dbReference>
<feature type="domain" description="J" evidence="13">
    <location>
        <begin position="28"/>
        <end position="92"/>
    </location>
</feature>
<evidence type="ECO:0000256" key="3">
    <source>
        <dbReference type="ARBA" id="ARBA00022723"/>
    </source>
</evidence>
<evidence type="ECO:0000256" key="5">
    <source>
        <dbReference type="ARBA" id="ARBA00022771"/>
    </source>
</evidence>
<keyword evidence="2 11" id="KW-0235">DNA replication</keyword>
<comment type="caution">
    <text evidence="15">The sequence shown here is derived from an EMBL/GenBank/DDBJ whole genome shotgun (WGS) entry which is preliminary data.</text>
</comment>
<keyword evidence="8 11" id="KW-0143">Chaperone</keyword>
<dbReference type="Gene3D" id="1.10.287.110">
    <property type="entry name" value="DnaJ domain"/>
    <property type="match status" value="1"/>
</dbReference>
<reference evidence="15 16" key="2">
    <citation type="submission" date="2007-04" db="EMBL/GenBank/DDBJ databases">
        <authorList>
            <person name="Fulton L."/>
            <person name="Clifton S."/>
            <person name="Fulton B."/>
            <person name="Xu J."/>
            <person name="Minx P."/>
            <person name="Mardis E.R."/>
            <person name="Wilson R.K."/>
        </authorList>
    </citation>
    <scope>NUCLEOTIDE SEQUENCE [LARGE SCALE GENOMIC DNA]</scope>
    <source>
        <strain evidence="16">ATCC 25986 / DSM 3979 / JCM 10188 / KCTC 3647 / NCTC 11838 / VPI 1003</strain>
    </source>
</reference>
<evidence type="ECO:0000259" key="14">
    <source>
        <dbReference type="PROSITE" id="PS51188"/>
    </source>
</evidence>
<dbReference type="GO" id="GO:0009408">
    <property type="term" value="P:response to heat"/>
    <property type="evidence" value="ECO:0007669"/>
    <property type="project" value="InterPro"/>
</dbReference>
<feature type="binding site" evidence="11">
    <location>
        <position position="189"/>
    </location>
    <ligand>
        <name>Zn(2+)</name>
        <dbReference type="ChEBI" id="CHEBI:29105"/>
        <label>2</label>
    </ligand>
</feature>
<comment type="domain">
    <text evidence="11">The J domain is necessary and sufficient to stimulate DnaK ATPase activity. Zinc center 1 plays an important role in the autonomous, DnaK-independent chaperone activity of DnaJ. Zinc center 2 is essential for interaction with DnaK and for DnaJ activity.</text>
</comment>
<dbReference type="Gene3D" id="2.60.260.20">
    <property type="entry name" value="Urease metallochaperone UreE, N-terminal domain"/>
    <property type="match status" value="2"/>
</dbReference>
<feature type="binding site" evidence="11">
    <location>
        <position position="186"/>
    </location>
    <ligand>
        <name>Zn(2+)</name>
        <dbReference type="ChEBI" id="CHEBI:29105"/>
        <label>2</label>
    </ligand>
</feature>
<dbReference type="HAMAP" id="MF_01152">
    <property type="entry name" value="DnaJ"/>
    <property type="match status" value="1"/>
</dbReference>
<feature type="binding site" evidence="11">
    <location>
        <position position="169"/>
    </location>
    <ligand>
        <name>Zn(2+)</name>
        <dbReference type="ChEBI" id="CHEBI:29105"/>
        <label>1</label>
    </ligand>
</feature>
<feature type="binding site" evidence="11">
    <location>
        <position position="215"/>
    </location>
    <ligand>
        <name>Zn(2+)</name>
        <dbReference type="ChEBI" id="CHEBI:29105"/>
        <label>2</label>
    </ligand>
</feature>
<evidence type="ECO:0000313" key="15">
    <source>
        <dbReference type="EMBL" id="EBA38766.1"/>
    </source>
</evidence>
<comment type="function">
    <text evidence="11">Participates actively in the response to hyperosmotic and heat shock by preventing the aggregation of stress-denatured proteins and by disaggregating proteins, also in an autonomous, DnaK-independent fashion. Unfolded proteins bind initially to DnaJ; upon interaction with the DnaJ-bound protein, DnaK hydrolyzes its bound ATP, resulting in the formation of a stable complex. GrpE releases ADP from DnaK; ATP binding to DnaK triggers the release of the substrate protein, thus completing the reaction cycle. Several rounds of ATP-dependent interactions between DnaJ, DnaK and GrpE are required for fully efficient folding. Also involved, together with DnaK and GrpE, in the DNA replication of plasmids through activation of initiation proteins.</text>
</comment>
<sequence length="404" mass="43685">MRPAQLGYRTHCDNNESWKDSVVSENRDYYEVLGVDKDADARTIKRAFLKKARTVHPDVSDDPEAEAKFKELNEAYSVLSDEQKRANYDRYGTADGPGGSGYVDINDIFGGMGMDDLFSSFFGGGAGGGARSRRERRRGRDMAISLSVTLEEAALGCKKTISYDRLAPCEDCNGTGKAEGATEKQCSRCHGTGYVTTVQRSFLGQVQSSSPCPDCHGEGTVIDHPCETCDGQGRTPSHEKIDIDIPAGVSTGRQLRVSGFGEAGLRGEPSGDLIVNVRVADHERFKRNGDDLYLVSDVSIAQAALGCEIEVEGIMPDEVVKVCVPAGTQYGDTVSVNNYGMPRIGGGGSRGRLIVQLRVVVPTNLSYKQRELLRAFADEMGDDVASGKKSVTDRIKSALDDILD</sequence>
<dbReference type="SMART" id="SM00271">
    <property type="entry name" value="DnaJ"/>
    <property type="match status" value="1"/>
</dbReference>
<dbReference type="FunFam" id="2.60.260.20:FF:000013">
    <property type="entry name" value="DnaJ subfamily B member 11"/>
    <property type="match status" value="1"/>
</dbReference>
<evidence type="ECO:0000259" key="13">
    <source>
        <dbReference type="PROSITE" id="PS50076"/>
    </source>
</evidence>
<dbReference type="SUPFAM" id="SSF46565">
    <property type="entry name" value="Chaperone J-domain"/>
    <property type="match status" value="1"/>
</dbReference>
<keyword evidence="6 11" id="KW-0862">Zinc</keyword>
<dbReference type="PANTHER" id="PTHR43096">
    <property type="entry name" value="DNAJ HOMOLOG 1, MITOCHONDRIAL-RELATED"/>
    <property type="match status" value="1"/>
</dbReference>
<dbReference type="NCBIfam" id="TIGR02349">
    <property type="entry name" value="DnaJ_bact"/>
    <property type="match status" value="1"/>
</dbReference>
<gene>
    <name evidence="11 15" type="primary">dnaJ</name>
    <name evidence="15" type="ORF">COLAER_02045</name>
</gene>
<dbReference type="EMBL" id="AAVN02000010">
    <property type="protein sequence ID" value="EBA38766.1"/>
    <property type="molecule type" value="Genomic_DNA"/>
</dbReference>
<accession>A4EC66</accession>
<dbReference type="GO" id="GO:0005737">
    <property type="term" value="C:cytoplasm"/>
    <property type="evidence" value="ECO:0007669"/>
    <property type="project" value="UniProtKB-SubCell"/>
</dbReference>
<dbReference type="Pfam" id="PF00684">
    <property type="entry name" value="DnaJ_CXXCXGXG"/>
    <property type="match status" value="1"/>
</dbReference>
<feature type="binding site" evidence="11">
    <location>
        <position position="229"/>
    </location>
    <ligand>
        <name>Zn(2+)</name>
        <dbReference type="ChEBI" id="CHEBI:29105"/>
        <label>1</label>
    </ligand>
</feature>
<comment type="similarity">
    <text evidence="9 11">Belongs to the DnaJ family.</text>
</comment>
<feature type="repeat" description="CXXCXGXG motif" evidence="11">
    <location>
        <begin position="186"/>
        <end position="193"/>
    </location>
</feature>
<keyword evidence="4 11" id="KW-0677">Repeat</keyword>
<feature type="binding site" evidence="11">
    <location>
        <position position="212"/>
    </location>
    <ligand>
        <name>Zn(2+)</name>
        <dbReference type="ChEBI" id="CHEBI:29105"/>
        <label>2</label>
    </ligand>
</feature>
<dbReference type="PANTHER" id="PTHR43096:SF48">
    <property type="entry name" value="CHAPERONE PROTEIN DNAJ"/>
    <property type="match status" value="1"/>
</dbReference>
<feature type="binding site" evidence="11">
    <location>
        <position position="172"/>
    </location>
    <ligand>
        <name>Zn(2+)</name>
        <dbReference type="ChEBI" id="CHEBI:29105"/>
        <label>1</label>
    </ligand>
</feature>
<evidence type="ECO:0000256" key="9">
    <source>
        <dbReference type="ARBA" id="ARBA00061004"/>
    </source>
</evidence>
<dbReference type="NCBIfam" id="NF008035">
    <property type="entry name" value="PRK10767.1"/>
    <property type="match status" value="1"/>
</dbReference>
<name>A4EC66_COLAA</name>
<feature type="repeat" description="CXXCXGXG motif" evidence="11">
    <location>
        <begin position="169"/>
        <end position="176"/>
    </location>
</feature>
<dbReference type="GO" id="GO:0042026">
    <property type="term" value="P:protein refolding"/>
    <property type="evidence" value="ECO:0007669"/>
    <property type="project" value="TreeGrafter"/>
</dbReference>
<evidence type="ECO:0000256" key="10">
    <source>
        <dbReference type="ARBA" id="ARBA00067609"/>
    </source>
</evidence>
<evidence type="ECO:0000256" key="11">
    <source>
        <dbReference type="HAMAP-Rule" id="MF_01152"/>
    </source>
</evidence>
<feature type="repeat" description="CXXCXGXG motif" evidence="11">
    <location>
        <begin position="226"/>
        <end position="233"/>
    </location>
</feature>
<dbReference type="GO" id="GO:0008270">
    <property type="term" value="F:zinc ion binding"/>
    <property type="evidence" value="ECO:0007669"/>
    <property type="project" value="UniProtKB-UniRule"/>
</dbReference>
<feature type="zinc finger region" description="CR-type" evidence="12">
    <location>
        <begin position="156"/>
        <end position="238"/>
    </location>
</feature>
<dbReference type="GO" id="GO:0031072">
    <property type="term" value="F:heat shock protein binding"/>
    <property type="evidence" value="ECO:0007669"/>
    <property type="project" value="InterPro"/>
</dbReference>
<dbReference type="Gene3D" id="2.10.230.10">
    <property type="entry name" value="Heat shock protein DnaJ, cysteine-rich domain"/>
    <property type="match status" value="1"/>
</dbReference>
<comment type="subunit">
    <text evidence="11">Homodimer.</text>
</comment>
<dbReference type="PROSITE" id="PS00636">
    <property type="entry name" value="DNAJ_1"/>
    <property type="match status" value="1"/>
</dbReference>
<dbReference type="Proteomes" id="UP000002979">
    <property type="component" value="Unassembled WGS sequence"/>
</dbReference>
<evidence type="ECO:0000256" key="12">
    <source>
        <dbReference type="PROSITE-ProRule" id="PRU00546"/>
    </source>
</evidence>
<dbReference type="InterPro" id="IPR001305">
    <property type="entry name" value="HSP_DnaJ_Cys-rich_dom"/>
</dbReference>
<dbReference type="InterPro" id="IPR008971">
    <property type="entry name" value="HSP40/DnaJ_pept-bd"/>
</dbReference>
<evidence type="ECO:0000256" key="8">
    <source>
        <dbReference type="ARBA" id="ARBA00023186"/>
    </source>
</evidence>
<dbReference type="PROSITE" id="PS51188">
    <property type="entry name" value="ZF_CR"/>
    <property type="match status" value="1"/>
</dbReference>
<dbReference type="CDD" id="cd06257">
    <property type="entry name" value="DnaJ"/>
    <property type="match status" value="1"/>
</dbReference>
<dbReference type="InterPro" id="IPR018253">
    <property type="entry name" value="DnaJ_domain_CS"/>
</dbReference>
<dbReference type="Pfam" id="PF00226">
    <property type="entry name" value="DnaJ"/>
    <property type="match status" value="1"/>
</dbReference>
<dbReference type="PROSITE" id="PS50076">
    <property type="entry name" value="DNAJ_2"/>
    <property type="match status" value="1"/>
</dbReference>
<proteinExistence type="inferred from homology"/>
<keyword evidence="5 11" id="KW-0863">Zinc-finger</keyword>
<feature type="domain" description="CR-type" evidence="14">
    <location>
        <begin position="156"/>
        <end position="238"/>
    </location>
</feature>
<feature type="binding site" evidence="11">
    <location>
        <position position="226"/>
    </location>
    <ligand>
        <name>Zn(2+)</name>
        <dbReference type="ChEBI" id="CHEBI:29105"/>
        <label>1</label>
    </ligand>
</feature>
<dbReference type="InterPro" id="IPR012724">
    <property type="entry name" value="DnaJ"/>
</dbReference>